<name>A0AAD2FRS6_9STRA</name>
<evidence type="ECO:0000256" key="1">
    <source>
        <dbReference type="SAM" id="MobiDB-lite"/>
    </source>
</evidence>
<organism evidence="2 3">
    <name type="scientific">Cylindrotheca closterium</name>
    <dbReference type="NCBI Taxonomy" id="2856"/>
    <lineage>
        <taxon>Eukaryota</taxon>
        <taxon>Sar</taxon>
        <taxon>Stramenopiles</taxon>
        <taxon>Ochrophyta</taxon>
        <taxon>Bacillariophyta</taxon>
        <taxon>Bacillariophyceae</taxon>
        <taxon>Bacillariophycidae</taxon>
        <taxon>Bacillariales</taxon>
        <taxon>Bacillariaceae</taxon>
        <taxon>Cylindrotheca</taxon>
    </lineage>
</organism>
<evidence type="ECO:0000313" key="3">
    <source>
        <dbReference type="Proteomes" id="UP001295423"/>
    </source>
</evidence>
<feature type="region of interest" description="Disordered" evidence="1">
    <location>
        <begin position="1"/>
        <end position="20"/>
    </location>
</feature>
<keyword evidence="3" id="KW-1185">Reference proteome</keyword>
<gene>
    <name evidence="2" type="ORF">CYCCA115_LOCUS12929</name>
</gene>
<feature type="region of interest" description="Disordered" evidence="1">
    <location>
        <begin position="60"/>
        <end position="118"/>
    </location>
</feature>
<sequence length="239" mass="26726">MPIPEPPESLPGESTSDAQLSDYEKLRAAKIEKHNALLRSLGLISAQEELESNALAWHKSLPTNAKRKRQEDATGNPQKSSKLAAKTALPPSRQSLRQRGKEPDGSEVPPSLKAESIQEMRQSRVLECRQVRLERARQYNDKVTNGTGKMNRADDPTGKLYDHTYYRIQSMTDKALEGRIKAIERAAGKQCIIKMAIFKSCLQDVGMWKLAELAGGALERLKESSEIEEEKTTKKKGKN</sequence>
<dbReference type="AlphaFoldDB" id="A0AAD2FRS6"/>
<protein>
    <submittedName>
        <fullName evidence="2">Uncharacterized protein</fullName>
    </submittedName>
</protein>
<accession>A0AAD2FRS6</accession>
<reference evidence="2" key="1">
    <citation type="submission" date="2023-08" db="EMBL/GenBank/DDBJ databases">
        <authorList>
            <person name="Audoor S."/>
            <person name="Bilcke G."/>
        </authorList>
    </citation>
    <scope>NUCLEOTIDE SEQUENCE</scope>
</reference>
<dbReference type="Proteomes" id="UP001295423">
    <property type="component" value="Unassembled WGS sequence"/>
</dbReference>
<comment type="caution">
    <text evidence="2">The sequence shown here is derived from an EMBL/GenBank/DDBJ whole genome shotgun (WGS) entry which is preliminary data.</text>
</comment>
<evidence type="ECO:0000313" key="2">
    <source>
        <dbReference type="EMBL" id="CAJ1951148.1"/>
    </source>
</evidence>
<proteinExistence type="predicted"/>
<dbReference type="EMBL" id="CAKOGP040001781">
    <property type="protein sequence ID" value="CAJ1951148.1"/>
    <property type="molecule type" value="Genomic_DNA"/>
</dbReference>